<proteinExistence type="predicted"/>
<dbReference type="AlphaFoldDB" id="A0A4D6M6Q8"/>
<accession>A0A4D6M6Q8</accession>
<dbReference type="EMBL" id="CP039350">
    <property type="protein sequence ID" value="QCD96483.1"/>
    <property type="molecule type" value="Genomic_DNA"/>
</dbReference>
<reference evidence="1 2" key="1">
    <citation type="submission" date="2019-04" db="EMBL/GenBank/DDBJ databases">
        <title>An improved genome assembly and genetic linkage map for asparagus bean, Vigna unguiculata ssp. sesquipedialis.</title>
        <authorList>
            <person name="Xia Q."/>
            <person name="Zhang R."/>
            <person name="Dong Y."/>
        </authorList>
    </citation>
    <scope>NUCLEOTIDE SEQUENCE [LARGE SCALE GENOMIC DNA]</scope>
    <source>
        <tissue evidence="1">Leaf</tissue>
    </source>
</reference>
<protein>
    <submittedName>
        <fullName evidence="1">Uncharacterized protein</fullName>
    </submittedName>
</protein>
<name>A0A4D6M6Q8_VIGUN</name>
<organism evidence="1 2">
    <name type="scientific">Vigna unguiculata</name>
    <name type="common">Cowpea</name>
    <dbReference type="NCBI Taxonomy" id="3917"/>
    <lineage>
        <taxon>Eukaryota</taxon>
        <taxon>Viridiplantae</taxon>
        <taxon>Streptophyta</taxon>
        <taxon>Embryophyta</taxon>
        <taxon>Tracheophyta</taxon>
        <taxon>Spermatophyta</taxon>
        <taxon>Magnoliopsida</taxon>
        <taxon>eudicotyledons</taxon>
        <taxon>Gunneridae</taxon>
        <taxon>Pentapetalae</taxon>
        <taxon>rosids</taxon>
        <taxon>fabids</taxon>
        <taxon>Fabales</taxon>
        <taxon>Fabaceae</taxon>
        <taxon>Papilionoideae</taxon>
        <taxon>50 kb inversion clade</taxon>
        <taxon>NPAAA clade</taxon>
        <taxon>indigoferoid/millettioid clade</taxon>
        <taxon>Phaseoleae</taxon>
        <taxon>Vigna</taxon>
    </lineage>
</organism>
<keyword evidence="2" id="KW-1185">Reference proteome</keyword>
<evidence type="ECO:0000313" key="2">
    <source>
        <dbReference type="Proteomes" id="UP000501690"/>
    </source>
</evidence>
<gene>
    <name evidence="1" type="ORF">DEO72_LG6g1187</name>
</gene>
<sequence length="154" mass="16309">MEMEMAMTAAPLLPALARPRWCYYDVVGVATLLPFSGELFFSDLAARKCDGDRAAVRAGSNVCGAAVADGVAVVVVAASWYAELVRVDAGAGAVAGVAVEMVQRRSASLLLWLLVRRSAVEVGGGRRRDGEMMMQWWLQPWCGASTVMVVDGGG</sequence>
<evidence type="ECO:0000313" key="1">
    <source>
        <dbReference type="EMBL" id="QCD96483.1"/>
    </source>
</evidence>
<dbReference type="Proteomes" id="UP000501690">
    <property type="component" value="Linkage Group LG6"/>
</dbReference>